<keyword evidence="3" id="KW-1185">Reference proteome</keyword>
<dbReference type="Gene3D" id="2.60.40.1260">
    <property type="entry name" value="Lamin Tail domain"/>
    <property type="match status" value="1"/>
</dbReference>
<protein>
    <submittedName>
        <fullName evidence="2">Lamin tail domain-containing protein</fullName>
    </submittedName>
</protein>
<feature type="domain" description="LTD" evidence="1">
    <location>
        <begin position="5"/>
        <end position="170"/>
    </location>
</feature>
<comment type="caution">
    <text evidence="2">The sequence shown here is derived from an EMBL/GenBank/DDBJ whole genome shotgun (WGS) entry which is preliminary data.</text>
</comment>
<dbReference type="SUPFAM" id="SSF74853">
    <property type="entry name" value="Lamin A/C globular tail domain"/>
    <property type="match status" value="1"/>
</dbReference>
<accession>A0ABV7XQS0</accession>
<dbReference type="Pfam" id="PF00932">
    <property type="entry name" value="LTD"/>
    <property type="match status" value="1"/>
</dbReference>
<dbReference type="InterPro" id="IPR001322">
    <property type="entry name" value="Lamin_tail_dom"/>
</dbReference>
<dbReference type="EMBL" id="JBHRYO010000002">
    <property type="protein sequence ID" value="MFC3755341.1"/>
    <property type="molecule type" value="Genomic_DNA"/>
</dbReference>
<sequence>MKIKYTISFFLLLLGKLFYSQIIITEVYWNTPYNEKLKFTKKINGVPNGEFIDAVKHHRGEFVELYNYSDKDLNLKNWTLYDYQGSFQLPDKIIKSGQFVVVAYSTLPGNTTPFSEYFTTTAGKEDQIILQDKIIIRNKRETLSLGYVTNDGVGGIVSKIAWDFREEPKRNFLPNLAANPSQFYTVKSIQYHPDPASTLDPNVQLEPDALTYYQATPNPLAADFVPPIQSYDELVKNTFQEFFSYLDWTDNVNELVNKTCPISIEQVSQTPTNPSNPVRQCFSYDTAGNFVNTNCGKNVLIPPIKLITHDLDEIKNNITIFPNPTKASEQYNVTILWSGSALDKIQSVQIFNSTGSLIHNFNFTPTQGINTISFSLQNQLPGTFIANFVLFNGQVISKNILRW</sequence>
<reference evidence="3" key="1">
    <citation type="journal article" date="2019" name="Int. J. Syst. Evol. Microbiol.">
        <title>The Global Catalogue of Microorganisms (GCM) 10K type strain sequencing project: providing services to taxonomists for standard genome sequencing and annotation.</title>
        <authorList>
            <consortium name="The Broad Institute Genomics Platform"/>
            <consortium name="The Broad Institute Genome Sequencing Center for Infectious Disease"/>
            <person name="Wu L."/>
            <person name="Ma J."/>
        </authorList>
    </citation>
    <scope>NUCLEOTIDE SEQUENCE [LARGE SCALE GENOMIC DNA]</scope>
    <source>
        <strain evidence="3">CECT 7798</strain>
    </source>
</reference>
<dbReference type="Proteomes" id="UP001595735">
    <property type="component" value="Unassembled WGS sequence"/>
</dbReference>
<evidence type="ECO:0000259" key="1">
    <source>
        <dbReference type="PROSITE" id="PS51841"/>
    </source>
</evidence>
<dbReference type="RefSeq" id="WP_290295404.1">
    <property type="nucleotide sequence ID" value="NZ_JAUFQR010000001.1"/>
</dbReference>
<dbReference type="InterPro" id="IPR036415">
    <property type="entry name" value="Lamin_tail_dom_sf"/>
</dbReference>
<evidence type="ECO:0000313" key="2">
    <source>
        <dbReference type="EMBL" id="MFC3755341.1"/>
    </source>
</evidence>
<proteinExistence type="predicted"/>
<dbReference type="PROSITE" id="PS51841">
    <property type="entry name" value="LTD"/>
    <property type="match status" value="1"/>
</dbReference>
<name>A0ABV7XQS0_9FLAO</name>
<organism evidence="2 3">
    <name type="scientific">Chryseobacterium tructae</name>
    <dbReference type="NCBI Taxonomy" id="1037380"/>
    <lineage>
        <taxon>Bacteria</taxon>
        <taxon>Pseudomonadati</taxon>
        <taxon>Bacteroidota</taxon>
        <taxon>Flavobacteriia</taxon>
        <taxon>Flavobacteriales</taxon>
        <taxon>Weeksellaceae</taxon>
        <taxon>Chryseobacterium group</taxon>
        <taxon>Chryseobacterium</taxon>
    </lineage>
</organism>
<evidence type="ECO:0000313" key="3">
    <source>
        <dbReference type="Proteomes" id="UP001595735"/>
    </source>
</evidence>
<gene>
    <name evidence="2" type="ORF">ACFONJ_05095</name>
</gene>